<dbReference type="Proteomes" id="UP000036958">
    <property type="component" value="Unassembled WGS sequence"/>
</dbReference>
<comment type="caution">
    <text evidence="1">The sequence shown here is derived from an EMBL/GenBank/DDBJ whole genome shotgun (WGS) entry which is preliminary data.</text>
</comment>
<name>A0A0L8VD49_9BACT</name>
<dbReference type="AlphaFoldDB" id="A0A0L8VD49"/>
<dbReference type="RefSeq" id="WP_053179957.1">
    <property type="nucleotide sequence ID" value="NZ_LGIA01000030.1"/>
</dbReference>
<protein>
    <submittedName>
        <fullName evidence="1">Uncharacterized protein</fullName>
    </submittedName>
</protein>
<reference evidence="2" key="1">
    <citation type="submission" date="2015-07" db="EMBL/GenBank/DDBJ databases">
        <title>Genome sequencing of Sunxiuqinia dokdonensis strain SK.</title>
        <authorList>
            <person name="Ahn S."/>
            <person name="Kim B.-C."/>
        </authorList>
    </citation>
    <scope>NUCLEOTIDE SEQUENCE [LARGE SCALE GENOMIC DNA]</scope>
    <source>
        <strain evidence="2">SK</strain>
    </source>
</reference>
<gene>
    <name evidence="1" type="ORF">NC99_08020</name>
</gene>
<evidence type="ECO:0000313" key="2">
    <source>
        <dbReference type="Proteomes" id="UP000036958"/>
    </source>
</evidence>
<proteinExistence type="predicted"/>
<keyword evidence="2" id="KW-1185">Reference proteome</keyword>
<dbReference type="EMBL" id="LGIA01000030">
    <property type="protein sequence ID" value="KOH46371.1"/>
    <property type="molecule type" value="Genomic_DNA"/>
</dbReference>
<accession>A0A0L8VD49</accession>
<sequence>MMAFSLKIDTDAQVDIQEGIIWYNKQQPGLGHKFHAEVKGALEKLKTNPFFQIRYDGVHCLPL</sequence>
<dbReference type="OrthoDB" id="595476at2"/>
<dbReference type="STRING" id="1409788.NC99_08020"/>
<evidence type="ECO:0000313" key="1">
    <source>
        <dbReference type="EMBL" id="KOH46371.1"/>
    </source>
</evidence>
<organism evidence="1 2">
    <name type="scientific">Sunxiuqinia dokdonensis</name>
    <dbReference type="NCBI Taxonomy" id="1409788"/>
    <lineage>
        <taxon>Bacteria</taxon>
        <taxon>Pseudomonadati</taxon>
        <taxon>Bacteroidota</taxon>
        <taxon>Bacteroidia</taxon>
        <taxon>Marinilabiliales</taxon>
        <taxon>Prolixibacteraceae</taxon>
        <taxon>Sunxiuqinia</taxon>
    </lineage>
</organism>